<reference evidence="1 2" key="1">
    <citation type="submission" date="2012-10" db="EMBL/GenBank/DDBJ databases">
        <authorList>
            <person name="Harkins D.M."/>
            <person name="Durkin A.S."/>
            <person name="Brinkac L.M."/>
            <person name="Haft D.H."/>
            <person name="Selengut J.D."/>
            <person name="Sanka R."/>
            <person name="DePew J."/>
            <person name="Purushe J."/>
            <person name="Whelen A.C."/>
            <person name="Vinetz J.M."/>
            <person name="Sutton G.G."/>
            <person name="Nierman W.C."/>
            <person name="Fouts D.E."/>
        </authorList>
    </citation>
    <scope>NUCLEOTIDE SEQUENCE [LARGE SCALE GENOMIC DNA]</scope>
    <source>
        <strain evidence="1 2">2006001853</strain>
    </source>
</reference>
<name>A0A828Z5J6_9LEPT</name>
<accession>A0A828Z5J6</accession>
<evidence type="ECO:0000313" key="2">
    <source>
        <dbReference type="Proteomes" id="UP000001338"/>
    </source>
</evidence>
<sequence>MDKNQILDSKNQIPDRTFADRSETFRIRLRGKEYGGPGRGLSLLVRDRTMPNDLELIHGKYWESAHWSHEHILFLELKAPLPWREEFKRLNHLIEVKPDGGLPSGNAPKWFRPPKYYKVLISNTEHGQVPFIMKTKKPVIYFSTTFNFKNKNLDFPAPAIGTTRNAAACGRSEA</sequence>
<dbReference type="EMBL" id="AFLV02000015">
    <property type="protein sequence ID" value="EKR65646.1"/>
    <property type="molecule type" value="Genomic_DNA"/>
</dbReference>
<proteinExistence type="predicted"/>
<comment type="caution">
    <text evidence="1">The sequence shown here is derived from an EMBL/GenBank/DDBJ whole genome shotgun (WGS) entry which is preliminary data.</text>
</comment>
<dbReference type="Proteomes" id="UP000001338">
    <property type="component" value="Unassembled WGS sequence"/>
</dbReference>
<gene>
    <name evidence="1" type="ORF">LEP1GSC036_4092</name>
</gene>
<protein>
    <submittedName>
        <fullName evidence="1">Uncharacterized protein</fullName>
    </submittedName>
</protein>
<dbReference type="AlphaFoldDB" id="A0A828Z5J6"/>
<organism evidence="1 2">
    <name type="scientific">Leptospira weilii str. 2006001853</name>
    <dbReference type="NCBI Taxonomy" id="1001589"/>
    <lineage>
        <taxon>Bacteria</taxon>
        <taxon>Pseudomonadati</taxon>
        <taxon>Spirochaetota</taxon>
        <taxon>Spirochaetia</taxon>
        <taxon>Leptospirales</taxon>
        <taxon>Leptospiraceae</taxon>
        <taxon>Leptospira</taxon>
    </lineage>
</organism>
<evidence type="ECO:0000313" key="1">
    <source>
        <dbReference type="EMBL" id="EKR65646.1"/>
    </source>
</evidence>